<proteinExistence type="predicted"/>
<protein>
    <submittedName>
        <fullName evidence="2">Phage terminase small subunit P27 family</fullName>
    </submittedName>
</protein>
<dbReference type="NCBIfam" id="TIGR01558">
    <property type="entry name" value="sm_term_P27"/>
    <property type="match status" value="1"/>
</dbReference>
<gene>
    <name evidence="2" type="ORF">F3I20_21985</name>
</gene>
<comment type="caution">
    <text evidence="2">The sequence shown here is derived from an EMBL/GenBank/DDBJ whole genome shotgun (WGS) entry which is preliminary data.</text>
</comment>
<sequence length="160" mass="17523">MTGKSTVPGRGRKPKPTAKKALAGNPGKRALNKDEPSFTPVTKAEPPEWFDDVQRQMWDTVMKELCTAGVLCVTDLHNVVLFCTAFRNWHEAQKEVVLYGITVASESGPKKNPALTAANEAMRQIVTFGSLLGLDPSSRQRLIGPSAKKTDNPFIKMINS</sequence>
<evidence type="ECO:0000256" key="1">
    <source>
        <dbReference type="SAM" id="MobiDB-lite"/>
    </source>
</evidence>
<evidence type="ECO:0000313" key="2">
    <source>
        <dbReference type="EMBL" id="KAA6118678.1"/>
    </source>
</evidence>
<dbReference type="Pfam" id="PF05119">
    <property type="entry name" value="Terminase_4"/>
    <property type="match status" value="1"/>
</dbReference>
<dbReference type="EMBL" id="VWVM01000027">
    <property type="protein sequence ID" value="KAA6118678.1"/>
    <property type="molecule type" value="Genomic_DNA"/>
</dbReference>
<accession>A0AB34CDF1</accession>
<reference evidence="2 3" key="1">
    <citation type="submission" date="2019-09" db="EMBL/GenBank/DDBJ databases">
        <title>Genomic diversity of phyloplane-associated Pantoea species in Pakistan cotton crop.</title>
        <authorList>
            <person name="Tufail M.R."/>
            <person name="Cook D.R."/>
        </authorList>
    </citation>
    <scope>NUCLEOTIDE SEQUENCE [LARGE SCALE GENOMIC DNA]</scope>
    <source>
        <strain evidence="2 3">B_8</strain>
    </source>
</reference>
<dbReference type="Proteomes" id="UP000324255">
    <property type="component" value="Unassembled WGS sequence"/>
</dbReference>
<evidence type="ECO:0000313" key="3">
    <source>
        <dbReference type="Proteomes" id="UP000324255"/>
    </source>
</evidence>
<feature type="region of interest" description="Disordered" evidence="1">
    <location>
        <begin position="1"/>
        <end position="45"/>
    </location>
</feature>
<keyword evidence="3" id="KW-1185">Reference proteome</keyword>
<dbReference type="RefSeq" id="WP_150015738.1">
    <property type="nucleotide sequence ID" value="NZ_VWVM01000027.1"/>
</dbReference>
<dbReference type="InterPro" id="IPR006448">
    <property type="entry name" value="Phage_term_ssu_P27"/>
</dbReference>
<name>A0AB34CDF1_9GAMM</name>
<organism evidence="2 3">
    <name type="scientific">Candidatus Pantoea gossypiicola</name>
    <dbReference type="NCBI Taxonomy" id="2608008"/>
    <lineage>
        <taxon>Bacteria</taxon>
        <taxon>Pseudomonadati</taxon>
        <taxon>Pseudomonadota</taxon>
        <taxon>Gammaproteobacteria</taxon>
        <taxon>Enterobacterales</taxon>
        <taxon>Erwiniaceae</taxon>
        <taxon>Pantoea</taxon>
    </lineage>
</organism>
<dbReference type="AlphaFoldDB" id="A0AB34CDF1"/>